<keyword evidence="3" id="KW-0804">Transcription</keyword>
<dbReference type="STRING" id="1324350.AOY20_04295"/>
<evidence type="ECO:0000256" key="1">
    <source>
        <dbReference type="ARBA" id="ARBA00023015"/>
    </source>
</evidence>
<dbReference type="Pfam" id="PF21943">
    <property type="entry name" value="TetR_C_46"/>
    <property type="match status" value="1"/>
</dbReference>
<dbReference type="Gene3D" id="1.10.357.10">
    <property type="entry name" value="Tetracycline Repressor, domain 2"/>
    <property type="match status" value="1"/>
</dbReference>
<dbReference type="PANTHER" id="PTHR47752">
    <property type="entry name" value="HTH-TYPE TRANSCRIPTIONAL REPRESSOR FABR"/>
    <property type="match status" value="1"/>
</dbReference>
<evidence type="ECO:0000256" key="2">
    <source>
        <dbReference type="ARBA" id="ARBA00023125"/>
    </source>
</evidence>
<protein>
    <submittedName>
        <fullName evidence="6">TetR family transcriptional regulator</fullName>
    </submittedName>
</protein>
<dbReference type="EMBL" id="CP012808">
    <property type="protein sequence ID" value="ALH94813.1"/>
    <property type="molecule type" value="Genomic_DNA"/>
</dbReference>
<dbReference type="PROSITE" id="PS50977">
    <property type="entry name" value="HTH_TETR_2"/>
    <property type="match status" value="1"/>
</dbReference>
<dbReference type="SUPFAM" id="SSF46689">
    <property type="entry name" value="Homeodomain-like"/>
    <property type="match status" value="1"/>
</dbReference>
<organism evidence="6 7">
    <name type="scientific">Acinetobacter equi</name>
    <dbReference type="NCBI Taxonomy" id="1324350"/>
    <lineage>
        <taxon>Bacteria</taxon>
        <taxon>Pseudomonadati</taxon>
        <taxon>Pseudomonadota</taxon>
        <taxon>Gammaproteobacteria</taxon>
        <taxon>Moraxellales</taxon>
        <taxon>Moraxellaceae</taxon>
        <taxon>Acinetobacter</taxon>
    </lineage>
</organism>
<dbReference type="PANTHER" id="PTHR47752:SF1">
    <property type="entry name" value="HTH-TYPE TRANSCRIPTIONAL REPRESSOR FABR"/>
    <property type="match status" value="1"/>
</dbReference>
<dbReference type="InterPro" id="IPR050692">
    <property type="entry name" value="HTH_transcr_repressor_FabR"/>
</dbReference>
<reference evidence="6 7" key="1">
    <citation type="journal article" date="2015" name="Int. J. Syst. Evol. Microbiol.">
        <title>Acinetobacter equi sp. nov. isolated from horse faeces.</title>
        <authorList>
            <person name="Poppel M.T."/>
            <person name="Skiebe E."/>
            <person name="Laue M."/>
            <person name="Bergmann H."/>
            <person name="Ebersberger I."/>
            <person name="Garn T."/>
            <person name="Fruth A."/>
            <person name="Baumgardt S."/>
            <person name="Busse H.J."/>
            <person name="Wilharm G."/>
        </authorList>
    </citation>
    <scope>NUCLEOTIDE SEQUENCE [LARGE SCALE GENOMIC DNA]</scope>
    <source>
        <strain evidence="6 7">114</strain>
    </source>
</reference>
<feature type="domain" description="HTH tetR-type" evidence="5">
    <location>
        <begin position="9"/>
        <end position="70"/>
    </location>
</feature>
<accession>A0A0N9WBN5</accession>
<feature type="DNA-binding region" description="H-T-H motif" evidence="4">
    <location>
        <begin position="33"/>
        <end position="52"/>
    </location>
</feature>
<evidence type="ECO:0000256" key="4">
    <source>
        <dbReference type="PROSITE-ProRule" id="PRU00335"/>
    </source>
</evidence>
<keyword evidence="2 4" id="KW-0238">DNA-binding</keyword>
<proteinExistence type="predicted"/>
<evidence type="ECO:0000313" key="6">
    <source>
        <dbReference type="EMBL" id="ALH94813.1"/>
    </source>
</evidence>
<evidence type="ECO:0000313" key="7">
    <source>
        <dbReference type="Proteomes" id="UP000064939"/>
    </source>
</evidence>
<evidence type="ECO:0000259" key="5">
    <source>
        <dbReference type="PROSITE" id="PS50977"/>
    </source>
</evidence>
<dbReference type="InterPro" id="IPR001647">
    <property type="entry name" value="HTH_TetR"/>
</dbReference>
<dbReference type="Gene3D" id="1.10.10.60">
    <property type="entry name" value="Homeodomain-like"/>
    <property type="match status" value="1"/>
</dbReference>
<sequence>MSIREERKQQSRQAIIDAALRLSTSGRSFSNISLREVTRAVGLVPTAFYRHFETMDELALEIVDQVALHFKNLMHQLGQTYLSSPHAKTEHSLELFLQAVDQNTPQWIFLITERWGGSATLRKAIARELNFLIEELACSLQKTKSIEHIKLQQELSLFAQIIVNLSFNWAMTWLNYSEQYSGEALEKQQQFFKEQTTIQIQLLFRGIINWDSEKNSIFFPNSVKDK</sequence>
<evidence type="ECO:0000256" key="3">
    <source>
        <dbReference type="ARBA" id="ARBA00023163"/>
    </source>
</evidence>
<keyword evidence="1" id="KW-0805">Transcription regulation</keyword>
<dbReference type="GO" id="GO:0003677">
    <property type="term" value="F:DNA binding"/>
    <property type="evidence" value="ECO:0007669"/>
    <property type="project" value="UniProtKB-UniRule"/>
</dbReference>
<dbReference type="Proteomes" id="UP000064939">
    <property type="component" value="Chromosome"/>
</dbReference>
<dbReference type="KEGG" id="aei:AOY20_04295"/>
<dbReference type="Pfam" id="PF00440">
    <property type="entry name" value="TetR_N"/>
    <property type="match status" value="1"/>
</dbReference>
<name>A0A0N9WBN5_9GAMM</name>
<dbReference type="AlphaFoldDB" id="A0A0N9WBN5"/>
<keyword evidence="7" id="KW-1185">Reference proteome</keyword>
<dbReference type="RefSeq" id="WP_054580712.1">
    <property type="nucleotide sequence ID" value="NZ_CP012808.1"/>
</dbReference>
<dbReference type="OrthoDB" id="8617654at2"/>
<dbReference type="InterPro" id="IPR009057">
    <property type="entry name" value="Homeodomain-like_sf"/>
</dbReference>
<dbReference type="InterPro" id="IPR054129">
    <property type="entry name" value="DesT_TetR_C"/>
</dbReference>
<gene>
    <name evidence="6" type="ORF">AOY20_04295</name>
</gene>